<dbReference type="AlphaFoldDB" id="A0A4C1YY83"/>
<dbReference type="STRING" id="151549.A0A4C1YY83"/>
<evidence type="ECO:0000313" key="2">
    <source>
        <dbReference type="Proteomes" id="UP000299102"/>
    </source>
</evidence>
<organism evidence="1 2">
    <name type="scientific">Eumeta variegata</name>
    <name type="common">Bagworm moth</name>
    <name type="synonym">Eumeta japonica</name>
    <dbReference type="NCBI Taxonomy" id="151549"/>
    <lineage>
        <taxon>Eukaryota</taxon>
        <taxon>Metazoa</taxon>
        <taxon>Ecdysozoa</taxon>
        <taxon>Arthropoda</taxon>
        <taxon>Hexapoda</taxon>
        <taxon>Insecta</taxon>
        <taxon>Pterygota</taxon>
        <taxon>Neoptera</taxon>
        <taxon>Endopterygota</taxon>
        <taxon>Lepidoptera</taxon>
        <taxon>Glossata</taxon>
        <taxon>Ditrysia</taxon>
        <taxon>Tineoidea</taxon>
        <taxon>Psychidae</taxon>
        <taxon>Oiketicinae</taxon>
        <taxon>Eumeta</taxon>
    </lineage>
</organism>
<reference evidence="1 2" key="1">
    <citation type="journal article" date="2019" name="Commun. Biol.">
        <title>The bagworm genome reveals a unique fibroin gene that provides high tensile strength.</title>
        <authorList>
            <person name="Kono N."/>
            <person name="Nakamura H."/>
            <person name="Ohtoshi R."/>
            <person name="Tomita M."/>
            <person name="Numata K."/>
            <person name="Arakawa K."/>
        </authorList>
    </citation>
    <scope>NUCLEOTIDE SEQUENCE [LARGE SCALE GENOMIC DNA]</scope>
</reference>
<proteinExistence type="predicted"/>
<accession>A0A4C1YY83</accession>
<keyword evidence="2" id="KW-1185">Reference proteome</keyword>
<dbReference type="PANTHER" id="PTHR47027">
    <property type="entry name" value="REVERSE TRANSCRIPTASE DOMAIN-CONTAINING PROTEIN"/>
    <property type="match status" value="1"/>
</dbReference>
<gene>
    <name evidence="1" type="ORF">EVAR_63339_1</name>
</gene>
<dbReference type="PANTHER" id="PTHR47027:SF20">
    <property type="entry name" value="REVERSE TRANSCRIPTASE-LIKE PROTEIN WITH RNA-DIRECTED DNA POLYMERASE DOMAIN"/>
    <property type="match status" value="1"/>
</dbReference>
<protein>
    <recommendedName>
        <fullName evidence="3">Reverse transcriptase domain-containing protein</fullName>
    </recommendedName>
</protein>
<name>A0A4C1YY83_EUMVA</name>
<comment type="caution">
    <text evidence="1">The sequence shown here is derived from an EMBL/GenBank/DDBJ whole genome shotgun (WGS) entry which is preliminary data.</text>
</comment>
<evidence type="ECO:0000313" key="1">
    <source>
        <dbReference type="EMBL" id="GBP79902.1"/>
    </source>
</evidence>
<dbReference type="Proteomes" id="UP000299102">
    <property type="component" value="Unassembled WGS sequence"/>
</dbReference>
<sequence>MPPVRRRPSNPCTCGLQEMVNKMNDSIKKRGMKVNLGKTKVVMFEEGESTTECDTLIEGEKVKQVKEFVYLGNLFIDDGKYDRDIERRVNAGNKAYVWVWQKKNESKINAVETQSLHSMCGVSQKDRCRNSDIREQCDLKEDVVTRVERSMLRWFGHMERMNESKLKNKSIEQMCDEKVGKGRPRKSYADHIDGILKNGSNFKLLKPTNLHESIDGCQ</sequence>
<dbReference type="OrthoDB" id="425681at2759"/>
<evidence type="ECO:0008006" key="3">
    <source>
        <dbReference type="Google" id="ProtNLM"/>
    </source>
</evidence>
<dbReference type="EMBL" id="BGZK01001437">
    <property type="protein sequence ID" value="GBP79902.1"/>
    <property type="molecule type" value="Genomic_DNA"/>
</dbReference>